<name>A0A2I0IFM3_PUNGR</name>
<evidence type="ECO:0000256" key="2">
    <source>
        <dbReference type="SAM" id="Phobius"/>
    </source>
</evidence>
<feature type="compositionally biased region" description="Basic and acidic residues" evidence="1">
    <location>
        <begin position="16"/>
        <end position="28"/>
    </location>
</feature>
<dbReference type="EMBL" id="PGOL01003132">
    <property type="protein sequence ID" value="PKI42779.1"/>
    <property type="molecule type" value="Genomic_DNA"/>
</dbReference>
<dbReference type="AlphaFoldDB" id="A0A2I0IFM3"/>
<feature type="region of interest" description="Disordered" evidence="1">
    <location>
        <begin position="1"/>
        <end position="28"/>
    </location>
</feature>
<feature type="transmembrane region" description="Helical" evidence="2">
    <location>
        <begin position="96"/>
        <end position="129"/>
    </location>
</feature>
<organism evidence="3 4">
    <name type="scientific">Punica granatum</name>
    <name type="common">Pomegranate</name>
    <dbReference type="NCBI Taxonomy" id="22663"/>
    <lineage>
        <taxon>Eukaryota</taxon>
        <taxon>Viridiplantae</taxon>
        <taxon>Streptophyta</taxon>
        <taxon>Embryophyta</taxon>
        <taxon>Tracheophyta</taxon>
        <taxon>Spermatophyta</taxon>
        <taxon>Magnoliopsida</taxon>
        <taxon>eudicotyledons</taxon>
        <taxon>Gunneridae</taxon>
        <taxon>Pentapetalae</taxon>
        <taxon>rosids</taxon>
        <taxon>malvids</taxon>
        <taxon>Myrtales</taxon>
        <taxon>Lythraceae</taxon>
        <taxon>Punica</taxon>
    </lineage>
</organism>
<feature type="transmembrane region" description="Helical" evidence="2">
    <location>
        <begin position="141"/>
        <end position="165"/>
    </location>
</feature>
<sequence>MVDDVENLKGETALAIRDKDEGPHHSEEIGRAIRAATADMKRKRRIGLPLQIVTPARHIRLGKYLSGDISILRRMELNIKHNFQVSGIAREKSREVFIVIAILVATATYQDILIGTYLVISMIVLLVTYGDAIHSILPPHYSFVRATVTAQIVIAFFFAFGIAFARFCSALRLKLGTAETGLLWELVRFDDDADRHSNIQHAEQKHTADTEGHPLQILANP</sequence>
<gene>
    <name evidence="3" type="ORF">CRG98_036825</name>
</gene>
<dbReference type="Proteomes" id="UP000233551">
    <property type="component" value="Unassembled WGS sequence"/>
</dbReference>
<evidence type="ECO:0000313" key="3">
    <source>
        <dbReference type="EMBL" id="PKI42779.1"/>
    </source>
</evidence>
<reference evidence="3 4" key="1">
    <citation type="submission" date="2017-11" db="EMBL/GenBank/DDBJ databases">
        <title>De-novo sequencing of pomegranate (Punica granatum L.) genome.</title>
        <authorList>
            <person name="Akparov Z."/>
            <person name="Amiraslanov A."/>
            <person name="Hajiyeva S."/>
            <person name="Abbasov M."/>
            <person name="Kaur K."/>
            <person name="Hamwieh A."/>
            <person name="Solovyev V."/>
            <person name="Salamov A."/>
            <person name="Braich B."/>
            <person name="Kosarev P."/>
            <person name="Mahmoud A."/>
            <person name="Hajiyev E."/>
            <person name="Babayeva S."/>
            <person name="Izzatullayeva V."/>
            <person name="Mammadov A."/>
            <person name="Mammadov A."/>
            <person name="Sharifova S."/>
            <person name="Ojaghi J."/>
            <person name="Eynullazada K."/>
            <person name="Bayramov B."/>
            <person name="Abdulazimova A."/>
            <person name="Shahmuradov I."/>
        </authorList>
    </citation>
    <scope>NUCLEOTIDE SEQUENCE [LARGE SCALE GENOMIC DNA]</scope>
    <source>
        <strain evidence="4">cv. AG2017</strain>
        <tissue evidence="3">Leaf</tissue>
    </source>
</reference>
<keyword evidence="2" id="KW-1133">Transmembrane helix</keyword>
<keyword evidence="4" id="KW-1185">Reference proteome</keyword>
<accession>A0A2I0IFM3</accession>
<evidence type="ECO:0000256" key="1">
    <source>
        <dbReference type="SAM" id="MobiDB-lite"/>
    </source>
</evidence>
<comment type="caution">
    <text evidence="3">The sequence shown here is derived from an EMBL/GenBank/DDBJ whole genome shotgun (WGS) entry which is preliminary data.</text>
</comment>
<protein>
    <submittedName>
        <fullName evidence="3">Uncharacterized protein</fullName>
    </submittedName>
</protein>
<proteinExistence type="predicted"/>
<evidence type="ECO:0000313" key="4">
    <source>
        <dbReference type="Proteomes" id="UP000233551"/>
    </source>
</evidence>
<keyword evidence="2" id="KW-0812">Transmembrane</keyword>
<keyword evidence="2" id="KW-0472">Membrane</keyword>